<dbReference type="Gene3D" id="4.10.240.10">
    <property type="entry name" value="Zn(2)-C6 fungal-type DNA-binding domain"/>
    <property type="match status" value="1"/>
</dbReference>
<dbReference type="OrthoDB" id="3037908at2759"/>
<name>A0A9P8WJ59_9HYPO</name>
<dbReference type="SMART" id="SM00906">
    <property type="entry name" value="Fungal_trans"/>
    <property type="match status" value="1"/>
</dbReference>
<dbReference type="EMBL" id="JAGPYM010000002">
    <property type="protein sequence ID" value="KAH6898320.1"/>
    <property type="molecule type" value="Genomic_DNA"/>
</dbReference>
<dbReference type="SUPFAM" id="SSF57701">
    <property type="entry name" value="Zn2/Cys6 DNA-binding domain"/>
    <property type="match status" value="1"/>
</dbReference>
<accession>A0A9P8WJ59</accession>
<dbReference type="InterPro" id="IPR050987">
    <property type="entry name" value="AtrR-like"/>
</dbReference>
<reference evidence="5 6" key="1">
    <citation type="journal article" date="2021" name="Nat. Commun.">
        <title>Genetic determinants of endophytism in the Arabidopsis root mycobiome.</title>
        <authorList>
            <person name="Mesny F."/>
            <person name="Miyauchi S."/>
            <person name="Thiergart T."/>
            <person name="Pickel B."/>
            <person name="Atanasova L."/>
            <person name="Karlsson M."/>
            <person name="Huettel B."/>
            <person name="Barry K.W."/>
            <person name="Haridas S."/>
            <person name="Chen C."/>
            <person name="Bauer D."/>
            <person name="Andreopoulos W."/>
            <person name="Pangilinan J."/>
            <person name="LaButti K."/>
            <person name="Riley R."/>
            <person name="Lipzen A."/>
            <person name="Clum A."/>
            <person name="Drula E."/>
            <person name="Henrissat B."/>
            <person name="Kohler A."/>
            <person name="Grigoriev I.V."/>
            <person name="Martin F.M."/>
            <person name="Hacquard S."/>
        </authorList>
    </citation>
    <scope>NUCLEOTIDE SEQUENCE [LARGE SCALE GENOMIC DNA]</scope>
    <source>
        <strain evidence="5 6">MPI-CAGE-CH-0241</strain>
    </source>
</reference>
<protein>
    <submittedName>
        <fullName evidence="5">Fungal-specific transcription factor domain-containing protein</fullName>
    </submittedName>
</protein>
<dbReference type="PANTHER" id="PTHR46910">
    <property type="entry name" value="TRANSCRIPTION FACTOR PDR1"/>
    <property type="match status" value="1"/>
</dbReference>
<evidence type="ECO:0000256" key="1">
    <source>
        <dbReference type="ARBA" id="ARBA00022723"/>
    </source>
</evidence>
<evidence type="ECO:0000313" key="5">
    <source>
        <dbReference type="EMBL" id="KAH6898320.1"/>
    </source>
</evidence>
<comment type="caution">
    <text evidence="5">The sequence shown here is derived from an EMBL/GenBank/DDBJ whole genome shotgun (WGS) entry which is preliminary data.</text>
</comment>
<dbReference type="CDD" id="cd00067">
    <property type="entry name" value="GAL4"/>
    <property type="match status" value="1"/>
</dbReference>
<dbReference type="AlphaFoldDB" id="A0A9P8WJ59"/>
<dbReference type="GO" id="GO:0003677">
    <property type="term" value="F:DNA binding"/>
    <property type="evidence" value="ECO:0007669"/>
    <property type="project" value="InterPro"/>
</dbReference>
<dbReference type="Pfam" id="PF04082">
    <property type="entry name" value="Fungal_trans"/>
    <property type="match status" value="1"/>
</dbReference>
<dbReference type="InterPro" id="IPR007219">
    <property type="entry name" value="XnlR_reg_dom"/>
</dbReference>
<dbReference type="GO" id="GO:0006351">
    <property type="term" value="P:DNA-templated transcription"/>
    <property type="evidence" value="ECO:0007669"/>
    <property type="project" value="InterPro"/>
</dbReference>
<organism evidence="5 6">
    <name type="scientific">Thelonectria olida</name>
    <dbReference type="NCBI Taxonomy" id="1576542"/>
    <lineage>
        <taxon>Eukaryota</taxon>
        <taxon>Fungi</taxon>
        <taxon>Dikarya</taxon>
        <taxon>Ascomycota</taxon>
        <taxon>Pezizomycotina</taxon>
        <taxon>Sordariomycetes</taxon>
        <taxon>Hypocreomycetidae</taxon>
        <taxon>Hypocreales</taxon>
        <taxon>Nectriaceae</taxon>
        <taxon>Thelonectria</taxon>
    </lineage>
</organism>
<dbReference type="InterPro" id="IPR036864">
    <property type="entry name" value="Zn2-C6_fun-type_DNA-bd_sf"/>
</dbReference>
<dbReference type="Pfam" id="PF00172">
    <property type="entry name" value="Zn_clus"/>
    <property type="match status" value="1"/>
</dbReference>
<feature type="compositionally biased region" description="Polar residues" evidence="3">
    <location>
        <begin position="114"/>
        <end position="129"/>
    </location>
</feature>
<dbReference type="SMART" id="SM00066">
    <property type="entry name" value="GAL4"/>
    <property type="match status" value="1"/>
</dbReference>
<evidence type="ECO:0000313" key="6">
    <source>
        <dbReference type="Proteomes" id="UP000777438"/>
    </source>
</evidence>
<evidence type="ECO:0000256" key="3">
    <source>
        <dbReference type="SAM" id="MobiDB-lite"/>
    </source>
</evidence>
<keyword evidence="1" id="KW-0479">Metal-binding</keyword>
<dbReference type="CDD" id="cd12148">
    <property type="entry name" value="fungal_TF_MHR"/>
    <property type="match status" value="1"/>
</dbReference>
<dbReference type="GO" id="GO:0000981">
    <property type="term" value="F:DNA-binding transcription factor activity, RNA polymerase II-specific"/>
    <property type="evidence" value="ECO:0007669"/>
    <property type="project" value="InterPro"/>
</dbReference>
<feature type="region of interest" description="Disordered" evidence="3">
    <location>
        <begin position="57"/>
        <end position="133"/>
    </location>
</feature>
<feature type="compositionally biased region" description="Low complexity" evidence="3">
    <location>
        <begin position="91"/>
        <end position="107"/>
    </location>
</feature>
<sequence>MNTPESSPSVDAMNDQSQSGPAPPKRIRLSLACNQCRKRKVRCDAQTPKCRNCVLRGDNCETSDPRRPDGPAVRKWATKDGMFPGEQRANRASSISERSASGSMMSIQFDPAMSNASEATQQADQQQPSPGGKHVTWVTRAYMENARNQDTPSGDQVHDSPDVVVNVDESSHRVKYMGGSSLQCLCVFVDLYLGRKGQPPMSNRFRWGMQHVEEFNLPLSFHLPDLPPIPTLEPAIRAFFERIYPLFPVVEQATLMTDIVRLTELQSASVSGLQGAISHSDVATLAIIYSVISIGNDEHERGITDFGSSFLKGAYTLVGHLLSAPYLGSVQALLILAIALRGRGKEGQAWHLLGQAIRISHSLGLHRHISSQTGGDLPMGSSPGYRMNHELHSRLWWSCYALEKLMELETGRPPAISDNDCDQPLPRIDSQGTPDYFGMWASLARVLGQISEHLYRRKASSSYMLMQETSRLDQALLDWAKALPEGMKPGHEVFVDYDEQQPSYHQHIASFLSLHYYQAQITLFRASLIFPEKSYANEVKKHGTKLPHSLRLLQNQNICIGAARSIIKQVLELADHDIQSIIFTTTQPFLAAIVLALNILKNPQKRMGRSDMELVITGTEYTRDHYQRIGQHEEFIRAASELPEKLTAALEGITSPRERPSVTSQDIRTPPSAEASMSPGLMSMGIDPFSQAEAVFDPFQDLPLDEFWSMIGGDFVINGGNDQNTFF</sequence>
<feature type="domain" description="Zn(2)-C6 fungal-type" evidence="4">
    <location>
        <begin position="32"/>
        <end position="62"/>
    </location>
</feature>
<feature type="region of interest" description="Disordered" evidence="3">
    <location>
        <begin position="651"/>
        <end position="679"/>
    </location>
</feature>
<dbReference type="PROSITE" id="PS50048">
    <property type="entry name" value="ZN2_CY6_FUNGAL_2"/>
    <property type="match status" value="1"/>
</dbReference>
<dbReference type="PROSITE" id="PS00463">
    <property type="entry name" value="ZN2_CY6_FUNGAL_1"/>
    <property type="match status" value="1"/>
</dbReference>
<keyword evidence="2" id="KW-0539">Nucleus</keyword>
<proteinExistence type="predicted"/>
<dbReference type="Proteomes" id="UP000777438">
    <property type="component" value="Unassembled WGS sequence"/>
</dbReference>
<feature type="compositionally biased region" description="Polar residues" evidence="3">
    <location>
        <begin position="1"/>
        <end position="20"/>
    </location>
</feature>
<keyword evidence="6" id="KW-1185">Reference proteome</keyword>
<gene>
    <name evidence="5" type="ORF">B0T10DRAFT_472304</name>
</gene>
<evidence type="ECO:0000259" key="4">
    <source>
        <dbReference type="PROSITE" id="PS50048"/>
    </source>
</evidence>
<dbReference type="GO" id="GO:0008270">
    <property type="term" value="F:zinc ion binding"/>
    <property type="evidence" value="ECO:0007669"/>
    <property type="project" value="InterPro"/>
</dbReference>
<evidence type="ECO:0000256" key="2">
    <source>
        <dbReference type="ARBA" id="ARBA00023242"/>
    </source>
</evidence>
<dbReference type="PANTHER" id="PTHR46910:SF1">
    <property type="entry name" value="MISCELLANEOUS ZN(II)2CYS6 TRANSCRIPTION FACTOR (EUROFUNG)-RELATED"/>
    <property type="match status" value="1"/>
</dbReference>
<feature type="region of interest" description="Disordered" evidence="3">
    <location>
        <begin position="1"/>
        <end position="26"/>
    </location>
</feature>
<dbReference type="InterPro" id="IPR001138">
    <property type="entry name" value="Zn2Cys6_DnaBD"/>
</dbReference>